<name>A0A1B8U5P9_9FLAO</name>
<comment type="caution">
    <text evidence="2">The sequence shown here is derived from an EMBL/GenBank/DDBJ whole genome shotgun (WGS) entry which is preliminary data.</text>
</comment>
<organism evidence="2 3">
    <name type="scientific">Polaribacter reichenbachii</name>
    <dbReference type="NCBI Taxonomy" id="996801"/>
    <lineage>
        <taxon>Bacteria</taxon>
        <taxon>Pseudomonadati</taxon>
        <taxon>Bacteroidota</taxon>
        <taxon>Flavobacteriia</taxon>
        <taxon>Flavobacteriales</taxon>
        <taxon>Flavobacteriaceae</taxon>
    </lineage>
</organism>
<keyword evidence="1" id="KW-0472">Membrane</keyword>
<protein>
    <submittedName>
        <fullName evidence="2">Uncharacterized protein</fullName>
    </submittedName>
</protein>
<keyword evidence="1" id="KW-1133">Transmembrane helix</keyword>
<accession>A0A1B8U5P9</accession>
<keyword evidence="3" id="KW-1185">Reference proteome</keyword>
<keyword evidence="1" id="KW-0812">Transmembrane</keyword>
<feature type="transmembrane region" description="Helical" evidence="1">
    <location>
        <begin position="55"/>
        <end position="72"/>
    </location>
</feature>
<dbReference type="KEGG" id="prn:BW723_16875"/>
<sequence length="103" mass="11581">MSFSPVVISIILLIAGILLFINPAKANLALALFGHSVVEEILFNWLEISDSQYDLFLTITFLIFGLTALYIAYTDTFSSNKLSIKKPLLVLLLVLYLQFIKHC</sequence>
<evidence type="ECO:0000256" key="1">
    <source>
        <dbReference type="SAM" id="Phobius"/>
    </source>
</evidence>
<gene>
    <name evidence="2" type="ORF">LPB301_03380</name>
</gene>
<dbReference type="AlphaFoldDB" id="A0A1B8U5P9"/>
<evidence type="ECO:0000313" key="3">
    <source>
        <dbReference type="Proteomes" id="UP000092612"/>
    </source>
</evidence>
<reference evidence="3" key="1">
    <citation type="submission" date="2016-02" db="EMBL/GenBank/DDBJ databases">
        <title>Paenibacillus sp. LPB0068, isolated from Crassostrea gigas.</title>
        <authorList>
            <person name="Shin S.-K."/>
            <person name="Yi H."/>
        </authorList>
    </citation>
    <scope>NUCLEOTIDE SEQUENCE [LARGE SCALE GENOMIC DNA]</scope>
    <source>
        <strain evidence="3">KCTC 23969</strain>
    </source>
</reference>
<evidence type="ECO:0000313" key="2">
    <source>
        <dbReference type="EMBL" id="OBY67188.1"/>
    </source>
</evidence>
<dbReference type="Proteomes" id="UP000092612">
    <property type="component" value="Unassembled WGS sequence"/>
</dbReference>
<proteinExistence type="predicted"/>
<dbReference type="EMBL" id="LSFL01000006">
    <property type="protein sequence ID" value="OBY67188.1"/>
    <property type="molecule type" value="Genomic_DNA"/>
</dbReference>